<dbReference type="SMART" id="SM00872">
    <property type="entry name" value="Alpha-mann_mid"/>
    <property type="match status" value="1"/>
</dbReference>
<evidence type="ECO:0000256" key="3">
    <source>
        <dbReference type="ARBA" id="ARBA00022801"/>
    </source>
</evidence>
<dbReference type="GO" id="GO:0006013">
    <property type="term" value="P:mannose metabolic process"/>
    <property type="evidence" value="ECO:0007669"/>
    <property type="project" value="InterPro"/>
</dbReference>
<dbReference type="GO" id="GO:0009313">
    <property type="term" value="P:oligosaccharide catabolic process"/>
    <property type="evidence" value="ECO:0007669"/>
    <property type="project" value="TreeGrafter"/>
</dbReference>
<reference evidence="6" key="1">
    <citation type="journal article" date="2021" name="PeerJ">
        <title>Extensive microbial diversity within the chicken gut microbiome revealed by metagenomics and culture.</title>
        <authorList>
            <person name="Gilroy R."/>
            <person name="Ravi A."/>
            <person name="Getino M."/>
            <person name="Pursley I."/>
            <person name="Horton D.L."/>
            <person name="Alikhan N.F."/>
            <person name="Baker D."/>
            <person name="Gharbi K."/>
            <person name="Hall N."/>
            <person name="Watson M."/>
            <person name="Adriaenssens E.M."/>
            <person name="Foster-Nyarko E."/>
            <person name="Jarju S."/>
            <person name="Secka A."/>
            <person name="Antonio M."/>
            <person name="Oren A."/>
            <person name="Chaudhuri R.R."/>
            <person name="La Ragione R."/>
            <person name="Hildebrand F."/>
            <person name="Pallen M.J."/>
        </authorList>
    </citation>
    <scope>NUCLEOTIDE SEQUENCE</scope>
    <source>
        <strain evidence="6">CHK172-16539</strain>
    </source>
</reference>
<dbReference type="SUPFAM" id="SSF88688">
    <property type="entry name" value="Families 57/38 glycoside transferase middle domain"/>
    <property type="match status" value="1"/>
</dbReference>
<dbReference type="GO" id="GO:0046872">
    <property type="term" value="F:metal ion binding"/>
    <property type="evidence" value="ECO:0007669"/>
    <property type="project" value="UniProtKB-KW"/>
</dbReference>
<protein>
    <submittedName>
        <fullName evidence="6">Alpha-mannosidase</fullName>
    </submittedName>
</protein>
<dbReference type="PANTHER" id="PTHR46017">
    <property type="entry name" value="ALPHA-MANNOSIDASE 2C1"/>
    <property type="match status" value="1"/>
</dbReference>
<dbReference type="Proteomes" id="UP000824063">
    <property type="component" value="Unassembled WGS sequence"/>
</dbReference>
<evidence type="ECO:0000259" key="5">
    <source>
        <dbReference type="SMART" id="SM00872"/>
    </source>
</evidence>
<feature type="domain" description="Glycoside hydrolase family 38 central" evidence="5">
    <location>
        <begin position="268"/>
        <end position="346"/>
    </location>
</feature>
<keyword evidence="4" id="KW-0326">Glycosidase</keyword>
<proteinExistence type="inferred from homology"/>
<comment type="caution">
    <text evidence="6">The sequence shown here is derived from an EMBL/GenBank/DDBJ whole genome shotgun (WGS) entry which is preliminary data.</text>
</comment>
<dbReference type="GO" id="GO:0030246">
    <property type="term" value="F:carbohydrate binding"/>
    <property type="evidence" value="ECO:0007669"/>
    <property type="project" value="InterPro"/>
</dbReference>
<gene>
    <name evidence="6" type="ORF">IAA20_00955</name>
</gene>
<dbReference type="InterPro" id="IPR011013">
    <property type="entry name" value="Gal_mutarotase_sf_dom"/>
</dbReference>
<accession>A0A9D2JHE2</accession>
<dbReference type="SUPFAM" id="SSF74650">
    <property type="entry name" value="Galactose mutarotase-like"/>
    <property type="match status" value="1"/>
</dbReference>
<dbReference type="Gene3D" id="3.20.110.10">
    <property type="entry name" value="Glycoside hydrolase 38, N terminal domain"/>
    <property type="match status" value="1"/>
</dbReference>
<reference evidence="6" key="2">
    <citation type="submission" date="2021-04" db="EMBL/GenBank/DDBJ databases">
        <authorList>
            <person name="Gilroy R."/>
        </authorList>
    </citation>
    <scope>NUCLEOTIDE SEQUENCE</scope>
    <source>
        <strain evidence="6">CHK172-16539</strain>
    </source>
</reference>
<dbReference type="InterPro" id="IPR011330">
    <property type="entry name" value="Glyco_hydro/deAcase_b/a-brl"/>
</dbReference>
<evidence type="ECO:0000256" key="1">
    <source>
        <dbReference type="ARBA" id="ARBA00009792"/>
    </source>
</evidence>
<name>A0A9D2JHE2_9ENTE</name>
<dbReference type="EMBL" id="DXBN01000022">
    <property type="protein sequence ID" value="HIZ52499.1"/>
    <property type="molecule type" value="Genomic_DNA"/>
</dbReference>
<dbReference type="Gene3D" id="1.20.1270.50">
    <property type="entry name" value="Glycoside hydrolase family 38, central domain"/>
    <property type="match status" value="1"/>
</dbReference>
<dbReference type="InterPro" id="IPR028995">
    <property type="entry name" value="Glyco_hydro_57/38_cen_sf"/>
</dbReference>
<dbReference type="InterPro" id="IPR000602">
    <property type="entry name" value="Glyco_hydro_38_N"/>
</dbReference>
<comment type="similarity">
    <text evidence="1">Belongs to the glycosyl hydrolase 38 family.</text>
</comment>
<evidence type="ECO:0000256" key="2">
    <source>
        <dbReference type="ARBA" id="ARBA00022723"/>
    </source>
</evidence>
<dbReference type="Pfam" id="PF01074">
    <property type="entry name" value="Glyco_hydro_38N"/>
    <property type="match status" value="1"/>
</dbReference>
<dbReference type="AlphaFoldDB" id="A0A9D2JHE2"/>
<evidence type="ECO:0000256" key="4">
    <source>
        <dbReference type="ARBA" id="ARBA00023295"/>
    </source>
</evidence>
<dbReference type="GO" id="GO:0004559">
    <property type="term" value="F:alpha-mannosidase activity"/>
    <property type="evidence" value="ECO:0007669"/>
    <property type="project" value="InterPro"/>
</dbReference>
<dbReference type="InterPro" id="IPR015341">
    <property type="entry name" value="Glyco_hydro_38_cen"/>
</dbReference>
<evidence type="ECO:0000313" key="7">
    <source>
        <dbReference type="Proteomes" id="UP000824063"/>
    </source>
</evidence>
<dbReference type="Pfam" id="PF09261">
    <property type="entry name" value="Alpha-mann_mid"/>
    <property type="match status" value="1"/>
</dbReference>
<sequence length="872" mass="99674">MTKKVHVIAHTHWDFEWYFTRQHARVQFAYHMDEVLRALDENKVDYYLLDGQLSIIDDYLTSEPEMRPEVEKFVRAGRLFIGPWFTQIDEMVTSGESIVRNLQQGIAFGDSLGGSMRIGYLPDSFGQGKDMPKIYNGFDIVNAIFWRGMPAEKAARYFYWSSEDESKVLVCNLRNGYPVGTELMTSDDYSKLLDKISSDTDSDITVLPVGGDQRPVDFNLKQRIDAANSEQDMYILKESTYHEFFKDLEKEKQLPIYSGEFVDPSTSKIHRGIYSSRADLKQIYDELERRMTYIVEPLMSVASYQGLKPKEGLVGQIWRAVARGQAHDSSGGCNSDETNQDIKQRGLVALQMVDALEAYLLRKLGTNIPDKVDVILWNARPIMSDSVRTIKLATKNSGFRILTLAGEELDFDVVDQKKVDVGEIRYEQSDHVPEEYYETTVSFTLKIPATDWIGLKIVDSESNLVPMSLMANEIKNNYFKLEYLDQQLNLTDLRTGTLYQDFLTIEDGGDEGDTYDYSPAHKDWINELDFANSDVIAKQGKCLRTLTIKGQWKIPFDLKERSNRKRSANIAYTLDLKLTNKPVIEFDLKIDNTALDHRMRLLIHTDVTTSKSYSDTPFGTIIRDNSDIHLKNWKEIGYREEPTALRPMIHFANVHDDAHSWSFLGGGEKDFQVYGTQNVILGITLFRGVGFLGRPDLLRRPGSASGLQSKYVPTPDSQLTGKRHFCGAIELEQEYKPAQLQTNYQELVSRDIYYQQQDYDRFTSPIQYFPINKNNYQLSHCQLVDVQAPEIVISAMTLTRDLKGLVVRVYNPENSTVENPGTIYLGQKANVMLLNLNDQPKDSLASSISKIDIDSLKAGEIRTYGFYFEMPN</sequence>
<dbReference type="InterPro" id="IPR037094">
    <property type="entry name" value="Glyco_hydro_38_cen_sf"/>
</dbReference>
<keyword evidence="2" id="KW-0479">Metal-binding</keyword>
<dbReference type="PANTHER" id="PTHR46017:SF2">
    <property type="entry name" value="MANNOSYLGLYCERATE HYDROLASE"/>
    <property type="match status" value="1"/>
</dbReference>
<dbReference type="Gene3D" id="2.70.98.30">
    <property type="entry name" value="Golgi alpha-mannosidase II, domain 4"/>
    <property type="match status" value="1"/>
</dbReference>
<organism evidence="6 7">
    <name type="scientific">Candidatus Enterococcus avicola</name>
    <dbReference type="NCBI Taxonomy" id="2838561"/>
    <lineage>
        <taxon>Bacteria</taxon>
        <taxon>Bacillati</taxon>
        <taxon>Bacillota</taxon>
        <taxon>Bacilli</taxon>
        <taxon>Lactobacillales</taxon>
        <taxon>Enterococcaceae</taxon>
        <taxon>Enterococcus</taxon>
    </lineage>
</organism>
<dbReference type="SUPFAM" id="SSF88713">
    <property type="entry name" value="Glycoside hydrolase/deacetylase"/>
    <property type="match status" value="1"/>
</dbReference>
<keyword evidence="3" id="KW-0378">Hydrolase</keyword>
<dbReference type="InterPro" id="IPR027291">
    <property type="entry name" value="Glyco_hydro_38_N_sf"/>
</dbReference>
<evidence type="ECO:0000313" key="6">
    <source>
        <dbReference type="EMBL" id="HIZ52499.1"/>
    </source>
</evidence>